<dbReference type="SUPFAM" id="SSF56601">
    <property type="entry name" value="beta-lactamase/transpeptidase-like"/>
    <property type="match status" value="1"/>
</dbReference>
<dbReference type="GO" id="GO:0016787">
    <property type="term" value="F:hydrolase activity"/>
    <property type="evidence" value="ECO:0007669"/>
    <property type="project" value="UniProtKB-KW"/>
</dbReference>
<name>A0A328U5Q7_9BACL</name>
<dbReference type="PANTHER" id="PTHR43283">
    <property type="entry name" value="BETA-LACTAMASE-RELATED"/>
    <property type="match status" value="1"/>
</dbReference>
<dbReference type="OrthoDB" id="2356735at2"/>
<organism evidence="2 3">
    <name type="scientific">Paenibacillus montanisoli</name>
    <dbReference type="NCBI Taxonomy" id="2081970"/>
    <lineage>
        <taxon>Bacteria</taxon>
        <taxon>Bacillati</taxon>
        <taxon>Bacillota</taxon>
        <taxon>Bacilli</taxon>
        <taxon>Bacillales</taxon>
        <taxon>Paenibacillaceae</taxon>
        <taxon>Paenibacillus</taxon>
    </lineage>
</organism>
<dbReference type="InterPro" id="IPR001466">
    <property type="entry name" value="Beta-lactam-related"/>
</dbReference>
<dbReference type="RefSeq" id="WP_112880535.1">
    <property type="nucleotide sequence ID" value="NZ_QLUW01000001.1"/>
</dbReference>
<dbReference type="AlphaFoldDB" id="A0A328U5Q7"/>
<gene>
    <name evidence="2" type="ORF">DL346_02715</name>
</gene>
<dbReference type="InterPro" id="IPR050789">
    <property type="entry name" value="Diverse_Enzym_Activities"/>
</dbReference>
<keyword evidence="3" id="KW-1185">Reference proteome</keyword>
<dbReference type="Gene3D" id="3.40.710.10">
    <property type="entry name" value="DD-peptidase/beta-lactamase superfamily"/>
    <property type="match status" value="1"/>
</dbReference>
<evidence type="ECO:0000313" key="2">
    <source>
        <dbReference type="EMBL" id="RAP77412.1"/>
    </source>
</evidence>
<proteinExistence type="predicted"/>
<dbReference type="Pfam" id="PF00144">
    <property type="entry name" value="Beta-lactamase"/>
    <property type="match status" value="1"/>
</dbReference>
<dbReference type="PANTHER" id="PTHR43283:SF7">
    <property type="entry name" value="BETA-LACTAMASE-RELATED DOMAIN-CONTAINING PROTEIN"/>
    <property type="match status" value="1"/>
</dbReference>
<dbReference type="Proteomes" id="UP000249260">
    <property type="component" value="Unassembled WGS sequence"/>
</dbReference>
<evidence type="ECO:0000313" key="3">
    <source>
        <dbReference type="Proteomes" id="UP000249260"/>
    </source>
</evidence>
<protein>
    <submittedName>
        <fullName evidence="2">Serine hydrolase</fullName>
    </submittedName>
</protein>
<accession>A0A328U5Q7</accession>
<evidence type="ECO:0000259" key="1">
    <source>
        <dbReference type="Pfam" id="PF00144"/>
    </source>
</evidence>
<feature type="domain" description="Beta-lactamase-related" evidence="1">
    <location>
        <begin position="21"/>
        <end position="309"/>
    </location>
</feature>
<dbReference type="EMBL" id="QLUW01000001">
    <property type="protein sequence ID" value="RAP77412.1"/>
    <property type="molecule type" value="Genomic_DNA"/>
</dbReference>
<keyword evidence="2" id="KW-0378">Hydrolase</keyword>
<dbReference type="InterPro" id="IPR012338">
    <property type="entry name" value="Beta-lactam/transpept-like"/>
</dbReference>
<reference evidence="2 3" key="1">
    <citation type="submission" date="2018-06" db="EMBL/GenBank/DDBJ databases">
        <title>Paenibacillus montanisoli sp. nov., isolated from mountain area soil.</title>
        <authorList>
            <person name="Wu M."/>
        </authorList>
    </citation>
    <scope>NUCLEOTIDE SEQUENCE [LARGE SCALE GENOMIC DNA]</scope>
    <source>
        <strain evidence="2 3">RA17</strain>
    </source>
</reference>
<comment type="caution">
    <text evidence="2">The sequence shown here is derived from an EMBL/GenBank/DDBJ whole genome shotgun (WGS) entry which is preliminary data.</text>
</comment>
<sequence length="336" mass="37481">MRRNLVKSDGTYKLINDYMRLTQQQLACSAAAICILQHGQIVHEWYAGTHEAGGGGRTVGPESQFHLASIRKTYLGFAVSLALEEGKIGSVDDEVTSYLELPDTELLRHTTIRHLLTHTHGLKGGHTRMFPPGTDWSYNNSGVNLLIRLIENVYGCPLAELLQERVFEPLGFSATGWRKERSEQLVWMNETYAGERGDEANLFANARELAYWGQLHLTKGEAGGRQMFPRSVFERATTAASPASLPESLPRNGFFWWVQDLPRAMSELGDRLPAGSYQSLGIYGNAVLVIPQGNIVAVRMLNQSGENPPGYDYLADIKNFGNIVWDCARKSAWRHS</sequence>